<dbReference type="Proteomes" id="UP000218899">
    <property type="component" value="Chromosome"/>
</dbReference>
<dbReference type="InterPro" id="IPR011659">
    <property type="entry name" value="WD40"/>
</dbReference>
<dbReference type="GO" id="GO:0008236">
    <property type="term" value="F:serine-type peptidase activity"/>
    <property type="evidence" value="ECO:0007669"/>
    <property type="project" value="InterPro"/>
</dbReference>
<protein>
    <submittedName>
        <fullName evidence="2">Peptidase</fullName>
    </submittedName>
</protein>
<sequence>MPGGSPYGSWKSPITADLIVSETVGLGQVLLDGDDVYWSEQRPAEGGRNAILRARPDGIGECLPAPYSARTRVHEYGGGAFAVAGGIVYFTHFADQRVYRLAPGGAPVPLTSADARRYADLLVDRGRRRLIAVCEDHRAGGEPVNSLVAMDADRAGDVQTLASGHDFFASPCLGPDGQRLAWLAWDHPDMPWDAAALYVAQLDGDGRPREPRRIAGGANESVFQPSFGPDGLLYFVSDRTGWWNLYRHAENGIEALAPRDAEFGLPQWVFGLSTYAFSGRRVVCAWSERGESRLGVLDPDTRELRAFALPYTDIGQVRARAGKAYFTGATRSQLPVLVELELDSGRTTVLHRSTALCLEPGYLSKPEAIEYETANGERAHAFYYGPRNHDVEDQPAGEKPPLLVLNHGGPTAAASSALSLRVQYWTSRGFAVLDVNYRGSTGYGREYRERLYGRWGVADVEDCVHGTRHLIARGLVDPDRVAIRGGSAGGFTALCALTFHTLFRAGASYYGVSDLEALARDTHKFEARYLDRLVGPYPGEQERYRKRSPIHHVDRLARPVIFFQGAEDRVVPPDQTERLVAALHEKRVPVAYVLFQDEAHGFRRAANIKRALEAELYFYSRLFGFTPADAIPPVPIAHLR</sequence>
<dbReference type="Pfam" id="PF07676">
    <property type="entry name" value="PD40"/>
    <property type="match status" value="1"/>
</dbReference>
<dbReference type="InterPro" id="IPR050585">
    <property type="entry name" value="Xaa-Pro_dipeptidyl-ppase/CocE"/>
</dbReference>
<dbReference type="PANTHER" id="PTHR43056">
    <property type="entry name" value="PEPTIDASE S9 PROLYL OLIGOPEPTIDASE"/>
    <property type="match status" value="1"/>
</dbReference>
<evidence type="ECO:0000259" key="1">
    <source>
        <dbReference type="Pfam" id="PF00326"/>
    </source>
</evidence>
<dbReference type="OrthoDB" id="9801421at2"/>
<name>A0A1B4V0X2_9GAMM</name>
<dbReference type="GO" id="GO:0006508">
    <property type="term" value="P:proteolysis"/>
    <property type="evidence" value="ECO:0007669"/>
    <property type="project" value="InterPro"/>
</dbReference>
<proteinExistence type="predicted"/>
<dbReference type="Pfam" id="PF00326">
    <property type="entry name" value="Peptidase_S9"/>
    <property type="match status" value="1"/>
</dbReference>
<evidence type="ECO:0000313" key="2">
    <source>
        <dbReference type="EMBL" id="BAU47118.1"/>
    </source>
</evidence>
<dbReference type="EMBL" id="AP014936">
    <property type="protein sequence ID" value="BAU47118.1"/>
    <property type="molecule type" value="Genomic_DNA"/>
</dbReference>
<dbReference type="InterPro" id="IPR011042">
    <property type="entry name" value="6-blade_b-propeller_TolB-like"/>
</dbReference>
<organism evidence="2 3">
    <name type="scientific">Sulfurifustis variabilis</name>
    <dbReference type="NCBI Taxonomy" id="1675686"/>
    <lineage>
        <taxon>Bacteria</taxon>
        <taxon>Pseudomonadati</taxon>
        <taxon>Pseudomonadota</taxon>
        <taxon>Gammaproteobacteria</taxon>
        <taxon>Acidiferrobacterales</taxon>
        <taxon>Acidiferrobacteraceae</taxon>
        <taxon>Sulfurifustis</taxon>
    </lineage>
</organism>
<evidence type="ECO:0000313" key="3">
    <source>
        <dbReference type="Proteomes" id="UP000218899"/>
    </source>
</evidence>
<keyword evidence="3" id="KW-1185">Reference proteome</keyword>
<dbReference type="AlphaFoldDB" id="A0A1B4V0X2"/>
<dbReference type="SUPFAM" id="SSF53474">
    <property type="entry name" value="alpha/beta-Hydrolases"/>
    <property type="match status" value="1"/>
</dbReference>
<dbReference type="PANTHER" id="PTHR43056:SF5">
    <property type="entry name" value="PEPTIDASE S9 PROLYL OLIGOPEPTIDASE CATALYTIC DOMAIN-CONTAINING PROTEIN"/>
    <property type="match status" value="1"/>
</dbReference>
<dbReference type="RefSeq" id="WP_096458404.1">
    <property type="nucleotide sequence ID" value="NZ_AP014936.1"/>
</dbReference>
<gene>
    <name evidence="2" type="ORF">SVA_0537</name>
</gene>
<accession>A0A1B4V0X2</accession>
<feature type="domain" description="Peptidase S9 prolyl oligopeptidase catalytic" evidence="1">
    <location>
        <begin position="418"/>
        <end position="624"/>
    </location>
</feature>
<dbReference type="InterPro" id="IPR029058">
    <property type="entry name" value="AB_hydrolase_fold"/>
</dbReference>
<dbReference type="InterPro" id="IPR001375">
    <property type="entry name" value="Peptidase_S9_cat"/>
</dbReference>
<dbReference type="Gene3D" id="3.40.50.1820">
    <property type="entry name" value="alpha/beta hydrolase"/>
    <property type="match status" value="1"/>
</dbReference>
<dbReference type="SUPFAM" id="SSF82171">
    <property type="entry name" value="DPP6 N-terminal domain-like"/>
    <property type="match status" value="1"/>
</dbReference>
<dbReference type="Gene3D" id="2.120.10.30">
    <property type="entry name" value="TolB, C-terminal domain"/>
    <property type="match status" value="1"/>
</dbReference>
<reference evidence="2 3" key="1">
    <citation type="submission" date="2015-08" db="EMBL/GenBank/DDBJ databases">
        <title>Complete genome sequence of Sulfurifustis variabilis.</title>
        <authorList>
            <person name="Miura A."/>
            <person name="Kojima H."/>
            <person name="Fukui M."/>
        </authorList>
    </citation>
    <scope>NUCLEOTIDE SEQUENCE [LARGE SCALE GENOMIC DNA]</scope>
    <source>
        <strain evidence="3">skN76</strain>
    </source>
</reference>
<dbReference type="KEGG" id="sva:SVA_0537"/>